<feature type="compositionally biased region" description="Gly residues" evidence="1">
    <location>
        <begin position="12"/>
        <end position="21"/>
    </location>
</feature>
<evidence type="ECO:0000313" key="2">
    <source>
        <dbReference type="EMBL" id="OCK78007.1"/>
    </source>
</evidence>
<feature type="region of interest" description="Disordered" evidence="1">
    <location>
        <begin position="1"/>
        <end position="48"/>
    </location>
</feature>
<proteinExistence type="predicted"/>
<keyword evidence="3" id="KW-1185">Reference proteome</keyword>
<reference evidence="2 3" key="1">
    <citation type="journal article" date="2016" name="Nat. Commun.">
        <title>Ectomycorrhizal ecology is imprinted in the genome of the dominant symbiotic fungus Cenococcum geophilum.</title>
        <authorList>
            <consortium name="DOE Joint Genome Institute"/>
            <person name="Peter M."/>
            <person name="Kohler A."/>
            <person name="Ohm R.A."/>
            <person name="Kuo A."/>
            <person name="Krutzmann J."/>
            <person name="Morin E."/>
            <person name="Arend M."/>
            <person name="Barry K.W."/>
            <person name="Binder M."/>
            <person name="Choi C."/>
            <person name="Clum A."/>
            <person name="Copeland A."/>
            <person name="Grisel N."/>
            <person name="Haridas S."/>
            <person name="Kipfer T."/>
            <person name="LaButti K."/>
            <person name="Lindquist E."/>
            <person name="Lipzen A."/>
            <person name="Maire R."/>
            <person name="Meier B."/>
            <person name="Mihaltcheva S."/>
            <person name="Molinier V."/>
            <person name="Murat C."/>
            <person name="Poggeler S."/>
            <person name="Quandt C.A."/>
            <person name="Sperisen C."/>
            <person name="Tritt A."/>
            <person name="Tisserant E."/>
            <person name="Crous P.W."/>
            <person name="Henrissat B."/>
            <person name="Nehls U."/>
            <person name="Egli S."/>
            <person name="Spatafora J.W."/>
            <person name="Grigoriev I.V."/>
            <person name="Martin F.M."/>
        </authorList>
    </citation>
    <scope>NUCLEOTIDE SEQUENCE [LARGE SCALE GENOMIC DNA]</scope>
    <source>
        <strain evidence="2 3">CBS 459.81</strain>
    </source>
</reference>
<sequence>MGRLSRDEGMQGAPGGGGGGEENCRRREGLSSPEGTRQQAAGGHAQSAELERVKRVTKLSASDHFSRFAYCALPLASSPGIVLPSLAQITRRVCPAIWSAVFVAVRLKVPSSSFASPSTFCAAILDVLNDSQHMRCGSRDDPTLKRLLGTDGRWHKASQGRAFCSVEAKIFVEVFHCAGKANMCVAAMSKVHTFATPGSRDVACSLFAGASKAPGSTVESSPVPRQSCASLSPNQAAGNYFRCSLCRSATHIGQSGTPAVTKCPSAPRALCPQTTTDAAIREKQPGPNILTRVMENSEWFTNTENNS</sequence>
<accession>A0A8E2E604</accession>
<evidence type="ECO:0000256" key="1">
    <source>
        <dbReference type="SAM" id="MobiDB-lite"/>
    </source>
</evidence>
<protein>
    <submittedName>
        <fullName evidence="2">Uncharacterized protein</fullName>
    </submittedName>
</protein>
<organism evidence="2 3">
    <name type="scientific">Lepidopterella palustris CBS 459.81</name>
    <dbReference type="NCBI Taxonomy" id="1314670"/>
    <lineage>
        <taxon>Eukaryota</taxon>
        <taxon>Fungi</taxon>
        <taxon>Dikarya</taxon>
        <taxon>Ascomycota</taxon>
        <taxon>Pezizomycotina</taxon>
        <taxon>Dothideomycetes</taxon>
        <taxon>Pleosporomycetidae</taxon>
        <taxon>Mytilinidiales</taxon>
        <taxon>Argynnaceae</taxon>
        <taxon>Lepidopterella</taxon>
    </lineage>
</organism>
<name>A0A8E2E604_9PEZI</name>
<gene>
    <name evidence="2" type="ORF">K432DRAFT_395126</name>
</gene>
<dbReference type="AlphaFoldDB" id="A0A8E2E604"/>
<dbReference type="Proteomes" id="UP000250266">
    <property type="component" value="Unassembled WGS sequence"/>
</dbReference>
<dbReference type="EMBL" id="KV745086">
    <property type="protein sequence ID" value="OCK78007.1"/>
    <property type="molecule type" value="Genomic_DNA"/>
</dbReference>
<evidence type="ECO:0000313" key="3">
    <source>
        <dbReference type="Proteomes" id="UP000250266"/>
    </source>
</evidence>